<reference evidence="6" key="3">
    <citation type="submission" date="2021-06" db="EMBL/GenBank/DDBJ databases">
        <title>Interrogation of the integrated mobile genetic elements in gut-associated Bacteroides with a consensus prediction approach.</title>
        <authorList>
            <person name="Campbell D.E."/>
            <person name="Leigh J.R."/>
            <person name="Kim T."/>
            <person name="England W."/>
            <person name="Whitaker R.J."/>
            <person name="Degnan P.H."/>
        </authorList>
    </citation>
    <scope>NUCLEOTIDE SEQUENCE</scope>
    <source>
        <strain evidence="6">VPI-BTDOT2</strain>
    </source>
</reference>
<evidence type="ECO:0000313" key="7">
    <source>
        <dbReference type="Proteomes" id="UP000095576"/>
    </source>
</evidence>
<organism evidence="2 7">
    <name type="scientific">Bacteroides thetaiotaomicron</name>
    <dbReference type="NCBI Taxonomy" id="818"/>
    <lineage>
        <taxon>Bacteria</taxon>
        <taxon>Pseudomonadati</taxon>
        <taxon>Bacteroidota</taxon>
        <taxon>Bacteroidia</taxon>
        <taxon>Bacteroidales</taxon>
        <taxon>Bacteroidaceae</taxon>
        <taxon>Bacteroides</taxon>
    </lineage>
</organism>
<evidence type="ECO:0000313" key="6">
    <source>
        <dbReference type="EMBL" id="UYU70607.1"/>
    </source>
</evidence>
<evidence type="ECO:0000313" key="9">
    <source>
        <dbReference type="Proteomes" id="UP000460317"/>
    </source>
</evidence>
<sequence length="217" mass="24105">MKQFINAHILCFVLILLQFSLFSSCKDDDTVGELKLDRAAIQIKEGSEGILKVENGSGGYQFSFSDEGYASAKYRENLIYIKGEKYGKVTMKVTDMEGHIATLDIVIVSKVLNTDTQRFVWGDMIELNKANNWAITQEVCSIAVTNLMEGKQFILSWDGDSSVGAKDNAKLLILSNQEAEEPQELILAGMEILQIKDGLCSVVFSTDEKVGELVFIQ</sequence>
<dbReference type="PROSITE" id="PS51257">
    <property type="entry name" value="PROKAR_LIPOPROTEIN"/>
    <property type="match status" value="1"/>
</dbReference>
<evidence type="ECO:0000313" key="10">
    <source>
        <dbReference type="Proteomes" id="UP000488521"/>
    </source>
</evidence>
<dbReference type="EMBL" id="WCRS01000012">
    <property type="protein sequence ID" value="KAB4472041.1"/>
    <property type="molecule type" value="Genomic_DNA"/>
</dbReference>
<evidence type="ECO:0000313" key="4">
    <source>
        <dbReference type="EMBL" id="KAB4457795.1"/>
    </source>
</evidence>
<dbReference type="AlphaFoldDB" id="A0A174RZ45"/>
<dbReference type="Proteomes" id="UP000095576">
    <property type="component" value="Unassembled WGS sequence"/>
</dbReference>
<evidence type="ECO:0000313" key="3">
    <source>
        <dbReference type="EMBL" id="KAB4450019.1"/>
    </source>
</evidence>
<dbReference type="RefSeq" id="WP_008759845.1">
    <property type="nucleotide sequence ID" value="NZ_BAABZI010000003.1"/>
</dbReference>
<evidence type="ECO:0000313" key="5">
    <source>
        <dbReference type="EMBL" id="KAB4472041.1"/>
    </source>
</evidence>
<dbReference type="Proteomes" id="UP000488521">
    <property type="component" value="Unassembled WGS sequence"/>
</dbReference>
<name>A0A174RZ45_BACT4</name>
<evidence type="ECO:0000313" key="2">
    <source>
        <dbReference type="EMBL" id="CUP88455.1"/>
    </source>
</evidence>
<accession>A0A174RZ45</accession>
<evidence type="ECO:0000256" key="1">
    <source>
        <dbReference type="SAM" id="SignalP"/>
    </source>
</evidence>
<feature type="signal peptide" evidence="1">
    <location>
        <begin position="1"/>
        <end position="25"/>
    </location>
</feature>
<dbReference type="EMBL" id="WCRW01000003">
    <property type="protein sequence ID" value="KAB4457795.1"/>
    <property type="molecule type" value="Genomic_DNA"/>
</dbReference>
<evidence type="ECO:0000313" key="8">
    <source>
        <dbReference type="Proteomes" id="UP000436825"/>
    </source>
</evidence>
<protein>
    <submittedName>
        <fullName evidence="2">Uncharacterized protein</fullName>
    </submittedName>
</protein>
<dbReference type="EMBL" id="CZAP01000015">
    <property type="protein sequence ID" value="CUP88455.1"/>
    <property type="molecule type" value="Genomic_DNA"/>
</dbReference>
<dbReference type="Proteomes" id="UP001156216">
    <property type="component" value="Chromosome"/>
</dbReference>
<gene>
    <name evidence="2" type="ORF">ERS852511_03520</name>
    <name evidence="5" type="ORF">GAN59_16160</name>
    <name evidence="4" type="ORF">GAN75_06285</name>
    <name evidence="3" type="ORF">GAN93_17105</name>
    <name evidence="6" type="ORF">KQP59_20375</name>
</gene>
<reference evidence="8 9" key="2">
    <citation type="journal article" date="2019" name="Nat. Med.">
        <title>A library of human gut bacterial isolates paired with longitudinal multiomics data enables mechanistic microbiome research.</title>
        <authorList>
            <person name="Poyet M."/>
            <person name="Groussin M."/>
            <person name="Gibbons S.M."/>
            <person name="Avila-Pacheco J."/>
            <person name="Jiang X."/>
            <person name="Kearney S.M."/>
            <person name="Perrotta A.R."/>
            <person name="Berdy B."/>
            <person name="Zhao S."/>
            <person name="Lieberman T.D."/>
            <person name="Swanson P.K."/>
            <person name="Smith M."/>
            <person name="Roesemann S."/>
            <person name="Alexander J.E."/>
            <person name="Rich S.A."/>
            <person name="Livny J."/>
            <person name="Vlamakis H."/>
            <person name="Clish C."/>
            <person name="Bullock K."/>
            <person name="Deik A."/>
            <person name="Scott J."/>
            <person name="Pierce K.A."/>
            <person name="Xavier R.J."/>
            <person name="Alm E.J."/>
        </authorList>
    </citation>
    <scope>NUCLEOTIDE SEQUENCE [LARGE SCALE GENOMIC DNA]</scope>
    <source>
        <strain evidence="5 10">BIOML-A156</strain>
        <strain evidence="4 8">BIOML-A160</strain>
        <strain evidence="3 9">BIOML-A165</strain>
    </source>
</reference>
<reference evidence="2 7" key="1">
    <citation type="submission" date="2015-09" db="EMBL/GenBank/DDBJ databases">
        <authorList>
            <consortium name="Pathogen Informatics"/>
        </authorList>
    </citation>
    <scope>NUCLEOTIDE SEQUENCE [LARGE SCALE GENOMIC DNA]</scope>
    <source>
        <strain evidence="2 7">2789STDY5834899</strain>
    </source>
</reference>
<proteinExistence type="predicted"/>
<keyword evidence="1" id="KW-0732">Signal</keyword>
<dbReference type="EMBL" id="CP083681">
    <property type="protein sequence ID" value="UYU70607.1"/>
    <property type="molecule type" value="Genomic_DNA"/>
</dbReference>
<feature type="chain" id="PRO_5040569517" evidence="1">
    <location>
        <begin position="26"/>
        <end position="217"/>
    </location>
</feature>
<dbReference type="EMBL" id="WCSB01000017">
    <property type="protein sequence ID" value="KAB4450019.1"/>
    <property type="molecule type" value="Genomic_DNA"/>
</dbReference>
<dbReference type="Proteomes" id="UP000460317">
    <property type="component" value="Unassembled WGS sequence"/>
</dbReference>
<dbReference type="Proteomes" id="UP000436825">
    <property type="component" value="Unassembled WGS sequence"/>
</dbReference>